<keyword evidence="5" id="KW-0677">Repeat</keyword>
<dbReference type="CDD" id="cd08837">
    <property type="entry name" value="ArfGap_ARAP"/>
    <property type="match status" value="1"/>
</dbReference>
<dbReference type="GO" id="GO:0008270">
    <property type="term" value="F:zinc ion binding"/>
    <property type="evidence" value="ECO:0007669"/>
    <property type="project" value="UniProtKB-KW"/>
</dbReference>
<dbReference type="PROSITE" id="PS50105">
    <property type="entry name" value="SAM_DOMAIN"/>
    <property type="match status" value="1"/>
</dbReference>
<keyword evidence="14" id="KW-1185">Reference proteome</keyword>
<sequence>MSEAEGCVSVWEWLCALHLDQYFPVFQDAGLGTLLECQGLTQDQLETIGIKLPGHRKRILASLQKTHHHTHPEREHDALLTHLAAEGDQREEERAVFRPSPLGRETPLPAQRPVSRGERPVPKERSVFREEERDGERPRPVPKERTKYRSVPVETLDCGQTSPPPNPTFCPTTPNPNSTSYSTAPHSTAQDPPLPPIPPRSTPNGPPLRFIPTSPKHSPMAPKPRHKHNNTHSSTNTQTTVPLPSLSTNPPTVPLPNLSTNPPTVPLPSLSTNPPTVPLPSLSTNPPTVPLPSLATNPLTVPLPSLSTNPRTVPLPSLSTNPPTVPLPSLSTNPRTVPLPSLSTNPPTVPLPSLSTNPPTVPLPSLSPSPVSPARHPQQVGEGGRKPSPVSLARHPQQVGEGGRKPSPVSPARHPQQVGEGGRKPSPVSPSSSSSSFSVEQYDQSSSSDQCVPTLPPKVYVVGAGPKEPRGPAPIPRRPPVLPPRTTPTHSDAPVNEPHPERTPPPPPRTRVHNTPIEGTQPALPMRRVPQPPPEIRSDFGDSSDDSEDPDQVYPKPQSVNMADRDVFLPVPGWGKGRYSSLCSDDELLDDDNEPISNRQSSWQDYGLSTLQESVYLPVTGRILAQPPRDGPSPVLKMGWLDKNPPQGSLYYQRRWVKLDVDYLRYFDNDKEVYSKRIIPTAAITGVTNVGEQKFEVVTTNRTFLFRAESDFERNEWVSVLQNFTRGRQEGSREITSHSSMTPGSPLTPEQQGYLELRGLRSKLYTVVSGDKVFLYKNMEDYRLGIGITSIDMNVGNVKDTDRRSFDLTTPYRIFSFLADSEQHKDQWVEAMREAIGEALSNSEVANQIWAEPSNGCCADCGAAKPEWAAINLCVVVCKRCAGEHRGLGPSISKVRSLKMDRRVWTEELIQVFLLLGNERLNRFWAANVPPSEALSPTSCSEDRRRFVSSKYRQGKYRKYHPLYGNQEELNNALCINVQCSDVLETLCLVFCGADVNCSTGQADCPSPLSLALAHNQKLQAQFLSHNLNTELPRSEVTGAMEPQHYSPQHPVTHNGFLFKTASMARPITERKAREEFSRRWCMLNDGNFSYYESDKNSTPNGTLKSTEIVCMAVNTPERHGYDHTFELYSDSERIYLFGTDDPDSHREWVKSITKTFIPSNAEGLLRLAFERIGRLRYKDGLNLQSPRVGWFALVGSSLHAYLEDSVEEEEIHLRKLQELSIQQENEVLVLVERGRTLYIEGEKKLDFQGWCVSVQRAAGSAGDSLSQQQLTETDIPVIVDRCIDYITQCGLTSEGIYRKSGVNSRVATLCEAFRRDARSVRLKEGEHQVDDVSNTLKRFFRESGEGLFTIQAASAWLSTPVIPEESRKICQYQLLLSQLPRVNKATLRALVNHLYCVQRFAELNQMNLHNLAIVFGPTLFQSDGKDYTAGLVVEELIEHYTDVFEVDEMQLKRQLDEITAIIKVREKLNHNSSVPASGSAGDFICTVYLEEKKETTEQHVKIPGSMTAAELTCEILDRRKIQVREKDYWSCWEVSQKEEMERPLHHLERVLPIIHSLGTDSHLLVKKHLAMEAIRIYLASKVDVSKHGMVKFREEKSILGLGLNTGSFHDRYFILSTVSLRMYKEVRSNRPEREWQVKNLRVYLGIKKKLRPPTCWGLTVINGSEKQEKPERQQWYLCCDTQTEMREWFSTFLTIQYDGNVWPADAVQTRVTRALPADTRHGNVALIPLRGSENEMRNSVAAFTADPLGGIDHQP</sequence>
<keyword evidence="6" id="KW-0863">Zinc-finger</keyword>
<dbReference type="SMART" id="SM00324">
    <property type="entry name" value="RhoGAP"/>
    <property type="match status" value="1"/>
</dbReference>
<keyword evidence="2" id="KW-0343">GTPase activation</keyword>
<dbReference type="CDD" id="cd04385">
    <property type="entry name" value="RhoGAP_ARAP"/>
    <property type="match status" value="1"/>
</dbReference>
<evidence type="ECO:0000256" key="4">
    <source>
        <dbReference type="ARBA" id="ARBA00022553"/>
    </source>
</evidence>
<evidence type="ECO:0000256" key="6">
    <source>
        <dbReference type="PROSITE-ProRule" id="PRU00288"/>
    </source>
</evidence>
<dbReference type="SMART" id="SM00454">
    <property type="entry name" value="SAM"/>
    <property type="match status" value="1"/>
</dbReference>
<evidence type="ECO:0000256" key="3">
    <source>
        <dbReference type="ARBA" id="ARBA00022490"/>
    </source>
</evidence>
<dbReference type="Gene3D" id="1.10.220.150">
    <property type="entry name" value="Arf GTPase activating protein"/>
    <property type="match status" value="1"/>
</dbReference>
<dbReference type="PROSITE" id="PS50238">
    <property type="entry name" value="RHOGAP"/>
    <property type="match status" value="1"/>
</dbReference>
<dbReference type="SUPFAM" id="SSF48350">
    <property type="entry name" value="GTPase activation domain, GAP"/>
    <property type="match status" value="1"/>
</dbReference>
<dbReference type="Gene3D" id="2.30.29.30">
    <property type="entry name" value="Pleckstrin-homology domain (PH domain)/Phosphotyrosine-binding domain (PTB)"/>
    <property type="match status" value="4"/>
</dbReference>
<dbReference type="InterPro" id="IPR038508">
    <property type="entry name" value="ArfGAP_dom_sf"/>
</dbReference>
<feature type="domain" description="PH" evidence="8">
    <location>
        <begin position="748"/>
        <end position="837"/>
    </location>
</feature>
<dbReference type="GO" id="GO:0007165">
    <property type="term" value="P:signal transduction"/>
    <property type="evidence" value="ECO:0007669"/>
    <property type="project" value="InterPro"/>
</dbReference>
<feature type="compositionally biased region" description="Pro residues" evidence="7">
    <location>
        <begin position="359"/>
        <end position="371"/>
    </location>
</feature>
<evidence type="ECO:0000256" key="2">
    <source>
        <dbReference type="ARBA" id="ARBA00022468"/>
    </source>
</evidence>
<dbReference type="InterPro" id="IPR000159">
    <property type="entry name" value="RA_dom"/>
</dbReference>
<dbReference type="GO" id="GO:0005737">
    <property type="term" value="C:cytoplasm"/>
    <property type="evidence" value="ECO:0007669"/>
    <property type="project" value="UniProtKB-SubCell"/>
</dbReference>
<protein>
    <recommendedName>
        <fullName evidence="15">Arf-GAP with Rho-GAP domain, ANK repeat and PH domain-containing protein 1</fullName>
    </recommendedName>
</protein>
<reference evidence="13" key="2">
    <citation type="submission" date="2025-08" db="UniProtKB">
        <authorList>
            <consortium name="Ensembl"/>
        </authorList>
    </citation>
    <scope>IDENTIFICATION</scope>
</reference>
<organism evidence="13 14">
    <name type="scientific">Oncorhynchus mykiss</name>
    <name type="common">Rainbow trout</name>
    <name type="synonym">Salmo gairdneri</name>
    <dbReference type="NCBI Taxonomy" id="8022"/>
    <lineage>
        <taxon>Eukaryota</taxon>
        <taxon>Metazoa</taxon>
        <taxon>Chordata</taxon>
        <taxon>Craniata</taxon>
        <taxon>Vertebrata</taxon>
        <taxon>Euteleostomi</taxon>
        <taxon>Actinopterygii</taxon>
        <taxon>Neopterygii</taxon>
        <taxon>Teleostei</taxon>
        <taxon>Protacanthopterygii</taxon>
        <taxon>Salmoniformes</taxon>
        <taxon>Salmonidae</taxon>
        <taxon>Salmoninae</taxon>
        <taxon>Oncorhynchus</taxon>
    </lineage>
</organism>
<feature type="compositionally biased region" description="Pro residues" evidence="7">
    <location>
        <begin position="471"/>
        <end position="486"/>
    </location>
</feature>
<dbReference type="InterPro" id="IPR029071">
    <property type="entry name" value="Ubiquitin-like_domsf"/>
</dbReference>
<keyword evidence="3" id="KW-0963">Cytoplasm</keyword>
<dbReference type="SMART" id="SM00105">
    <property type="entry name" value="ArfGap"/>
    <property type="match status" value="1"/>
</dbReference>
<proteinExistence type="predicted"/>
<dbReference type="InterPro" id="IPR001164">
    <property type="entry name" value="ArfGAP_dom"/>
</dbReference>
<dbReference type="InterPro" id="IPR008936">
    <property type="entry name" value="Rho_GTPase_activation_prot"/>
</dbReference>
<dbReference type="Pfam" id="PF00788">
    <property type="entry name" value="RA"/>
    <property type="match status" value="1"/>
</dbReference>
<dbReference type="CDD" id="cd13256">
    <property type="entry name" value="PH3_ARAP"/>
    <property type="match status" value="1"/>
</dbReference>
<reference evidence="13" key="1">
    <citation type="submission" date="2020-07" db="EMBL/GenBank/DDBJ databases">
        <title>A long reads based de novo assembly of the rainbow trout Arlee double haploid line genome.</title>
        <authorList>
            <person name="Gao G."/>
            <person name="Palti Y."/>
        </authorList>
    </citation>
    <scope>NUCLEOTIDE SEQUENCE [LARGE SCALE GENOMIC DNA]</scope>
</reference>
<dbReference type="SUPFAM" id="SSF54236">
    <property type="entry name" value="Ubiquitin-like"/>
    <property type="match status" value="1"/>
</dbReference>
<dbReference type="SUPFAM" id="SSF47769">
    <property type="entry name" value="SAM/Pointed domain"/>
    <property type="match status" value="1"/>
</dbReference>
<dbReference type="SUPFAM" id="SSF50729">
    <property type="entry name" value="PH domain-like"/>
    <property type="match status" value="5"/>
</dbReference>
<keyword evidence="6" id="KW-0862">Zinc</keyword>
<feature type="compositionally biased region" description="Low complexity" evidence="7">
    <location>
        <begin position="429"/>
        <end position="449"/>
    </location>
</feature>
<dbReference type="PANTHER" id="PTHR45899:SF3">
    <property type="entry name" value="ARF-GAP WITH RHO-GAP DOMAIN, ANK REPEAT AND PH DOMAIN-CONTAINING PROTEIN 1"/>
    <property type="match status" value="1"/>
</dbReference>
<evidence type="ECO:0000313" key="13">
    <source>
        <dbReference type="Ensembl" id="ENSOMYP00000142431.1"/>
    </source>
</evidence>
<dbReference type="Gene3D" id="1.10.150.50">
    <property type="entry name" value="Transcription Factor, Ets-1"/>
    <property type="match status" value="1"/>
</dbReference>
<dbReference type="InterPro" id="IPR013761">
    <property type="entry name" value="SAM/pointed_sf"/>
</dbReference>
<feature type="compositionally biased region" description="Polar residues" evidence="7">
    <location>
        <begin position="294"/>
        <end position="322"/>
    </location>
</feature>
<dbReference type="PROSITE" id="PS50115">
    <property type="entry name" value="ARFGAP"/>
    <property type="match status" value="1"/>
</dbReference>
<dbReference type="Gene3D" id="3.10.20.90">
    <property type="entry name" value="Phosphatidylinositol 3-kinase Catalytic Subunit, Chain A, domain 1"/>
    <property type="match status" value="1"/>
</dbReference>
<feature type="domain" description="PH" evidence="8">
    <location>
        <begin position="1584"/>
        <end position="1698"/>
    </location>
</feature>
<name>A0A8K9Y623_ONCMY</name>
<dbReference type="InterPro" id="IPR000198">
    <property type="entry name" value="RhoGAP_dom"/>
</dbReference>
<feature type="compositionally biased region" description="Basic and acidic residues" evidence="7">
    <location>
        <begin position="87"/>
        <end position="96"/>
    </location>
</feature>
<evidence type="ECO:0000259" key="9">
    <source>
        <dbReference type="PROSITE" id="PS50105"/>
    </source>
</evidence>
<dbReference type="PANTHER" id="PTHR45899">
    <property type="entry name" value="RHO GTPASE ACTIVATING PROTEIN AT 15B, ISOFORM C"/>
    <property type="match status" value="1"/>
</dbReference>
<dbReference type="InterPro" id="IPR011993">
    <property type="entry name" value="PH-like_dom_sf"/>
</dbReference>
<evidence type="ECO:0000256" key="7">
    <source>
        <dbReference type="SAM" id="MobiDB-lite"/>
    </source>
</evidence>
<dbReference type="GeneTree" id="ENSGT00940000157424"/>
<feature type="region of interest" description="Disordered" evidence="7">
    <location>
        <begin position="729"/>
        <end position="749"/>
    </location>
</feature>
<feature type="compositionally biased region" description="Basic and acidic residues" evidence="7">
    <location>
        <begin position="115"/>
        <end position="147"/>
    </location>
</feature>
<dbReference type="Gene3D" id="1.10.555.10">
    <property type="entry name" value="Rho GTPase activation protein"/>
    <property type="match status" value="1"/>
</dbReference>
<evidence type="ECO:0000259" key="11">
    <source>
        <dbReference type="PROSITE" id="PS50200"/>
    </source>
</evidence>
<dbReference type="CDD" id="cd13259">
    <property type="entry name" value="PH5_ARAP"/>
    <property type="match status" value="1"/>
</dbReference>
<dbReference type="InterPro" id="IPR052227">
    <property type="entry name" value="Arf-Rho-GAP_ANK-PH_domain"/>
</dbReference>
<evidence type="ECO:0000259" key="10">
    <source>
        <dbReference type="PROSITE" id="PS50115"/>
    </source>
</evidence>
<dbReference type="InterPro" id="IPR037278">
    <property type="entry name" value="ARFGAP/RecO"/>
</dbReference>
<dbReference type="SMART" id="SM00233">
    <property type="entry name" value="PH"/>
    <property type="match status" value="5"/>
</dbReference>
<evidence type="ECO:0000256" key="5">
    <source>
        <dbReference type="ARBA" id="ARBA00022737"/>
    </source>
</evidence>
<feature type="compositionally biased region" description="Low complexity" evidence="7">
    <location>
        <begin position="231"/>
        <end position="240"/>
    </location>
</feature>
<evidence type="ECO:0000313" key="14">
    <source>
        <dbReference type="Proteomes" id="UP000694395"/>
    </source>
</evidence>
<feature type="domain" description="PH" evidence="8">
    <location>
        <begin position="1051"/>
        <end position="1158"/>
    </location>
</feature>
<feature type="domain" description="SAM" evidence="9">
    <location>
        <begin position="9"/>
        <end position="69"/>
    </location>
</feature>
<feature type="domain" description="Ras-associating" evidence="11">
    <location>
        <begin position="1482"/>
        <end position="1571"/>
    </location>
</feature>
<keyword evidence="4" id="KW-0597">Phosphoprotein</keyword>
<dbReference type="Pfam" id="PF00169">
    <property type="entry name" value="PH"/>
    <property type="match status" value="3"/>
</dbReference>
<dbReference type="PROSITE" id="PS50200">
    <property type="entry name" value="RA"/>
    <property type="match status" value="1"/>
</dbReference>
<dbReference type="PROSITE" id="PS50003">
    <property type="entry name" value="PH_DOMAIN"/>
    <property type="match status" value="4"/>
</dbReference>
<dbReference type="SUPFAM" id="SSF57863">
    <property type="entry name" value="ArfGap/RecO-like zinc finger"/>
    <property type="match status" value="1"/>
</dbReference>
<dbReference type="CDD" id="cd13254">
    <property type="entry name" value="PH2_ARAP"/>
    <property type="match status" value="1"/>
</dbReference>
<keyword evidence="6" id="KW-0479">Metal-binding</keyword>
<feature type="domain" description="Rho-GAP" evidence="12">
    <location>
        <begin position="1269"/>
        <end position="1445"/>
    </location>
</feature>
<evidence type="ECO:0000259" key="12">
    <source>
        <dbReference type="PROSITE" id="PS50238"/>
    </source>
</evidence>
<feature type="domain" description="Arf-GAP" evidence="10">
    <location>
        <begin position="843"/>
        <end position="968"/>
    </location>
</feature>
<feature type="compositionally biased region" description="Polar residues" evidence="7">
    <location>
        <begin position="241"/>
        <end position="250"/>
    </location>
</feature>
<dbReference type="GO" id="GO:0005096">
    <property type="term" value="F:GTPase activator activity"/>
    <property type="evidence" value="ECO:0007669"/>
    <property type="project" value="UniProtKB-KW"/>
</dbReference>
<feature type="compositionally biased region" description="Low complexity" evidence="7">
    <location>
        <begin position="169"/>
        <end position="185"/>
    </location>
</feature>
<feature type="domain" description="PH" evidence="8">
    <location>
        <begin position="634"/>
        <end position="726"/>
    </location>
</feature>
<dbReference type="Pfam" id="PF00620">
    <property type="entry name" value="RhoGAP"/>
    <property type="match status" value="1"/>
</dbReference>
<dbReference type="Pfam" id="PF00536">
    <property type="entry name" value="SAM_1"/>
    <property type="match status" value="1"/>
</dbReference>
<dbReference type="Pfam" id="PF01412">
    <property type="entry name" value="ArfGap"/>
    <property type="match status" value="1"/>
</dbReference>
<dbReference type="InterPro" id="IPR037858">
    <property type="entry name" value="RhoGAP_ARAP"/>
</dbReference>
<feature type="compositionally biased region" description="Low complexity" evidence="7">
    <location>
        <begin position="336"/>
        <end position="358"/>
    </location>
</feature>
<feature type="compositionally biased region" description="Polar residues" evidence="7">
    <location>
        <begin position="737"/>
        <end position="749"/>
    </location>
</feature>
<accession>A0A8K9Y623</accession>
<evidence type="ECO:0008006" key="15">
    <source>
        <dbReference type="Google" id="ProtNLM"/>
    </source>
</evidence>
<dbReference type="InterPro" id="IPR001849">
    <property type="entry name" value="PH_domain"/>
</dbReference>
<dbReference type="GO" id="GO:0005547">
    <property type="term" value="F:phosphatidylinositol-3,4,5-trisphosphate binding"/>
    <property type="evidence" value="ECO:0007669"/>
    <property type="project" value="InterPro"/>
</dbReference>
<evidence type="ECO:0000259" key="8">
    <source>
        <dbReference type="PROSITE" id="PS50003"/>
    </source>
</evidence>
<feature type="compositionally biased region" description="Pro residues" evidence="7">
    <location>
        <begin position="192"/>
        <end position="206"/>
    </location>
</feature>
<dbReference type="Ensembl" id="ENSOMYT00000134154.1">
    <property type="protein sequence ID" value="ENSOMYP00000142431.1"/>
    <property type="gene ID" value="ENSOMYG00000064025.1"/>
</dbReference>
<dbReference type="Proteomes" id="UP000694395">
    <property type="component" value="Chromosome 24"/>
</dbReference>
<reference evidence="13" key="3">
    <citation type="submission" date="2025-09" db="UniProtKB">
        <authorList>
            <consortium name="Ensembl"/>
        </authorList>
    </citation>
    <scope>IDENTIFICATION</scope>
</reference>
<dbReference type="FunFam" id="2.30.29.30:FF:000170">
    <property type="entry name" value="Arf-GAP with Rho-GAP domain, ANK repeat and PH domain-containing protein 1"/>
    <property type="match status" value="1"/>
</dbReference>
<feature type="region of interest" description="Disordered" evidence="7">
    <location>
        <begin position="87"/>
        <end position="561"/>
    </location>
</feature>
<gene>
    <name evidence="13" type="primary">LOC110516717</name>
</gene>
<dbReference type="InterPro" id="IPR001660">
    <property type="entry name" value="SAM"/>
</dbReference>
<comment type="subcellular location">
    <subcellularLocation>
        <location evidence="1">Cytoplasm</location>
    </subcellularLocation>
</comment>
<dbReference type="GO" id="GO:0008360">
    <property type="term" value="P:regulation of cell shape"/>
    <property type="evidence" value="ECO:0007669"/>
    <property type="project" value="TreeGrafter"/>
</dbReference>
<feature type="compositionally biased region" description="Acidic residues" evidence="7">
    <location>
        <begin position="542"/>
        <end position="551"/>
    </location>
</feature>
<evidence type="ECO:0000256" key="1">
    <source>
        <dbReference type="ARBA" id="ARBA00004496"/>
    </source>
</evidence>